<evidence type="ECO:0000313" key="12">
    <source>
        <dbReference type="Proteomes" id="UP001162800"/>
    </source>
</evidence>
<dbReference type="RefSeq" id="WP_231044898.1">
    <property type="nucleotide sequence ID" value="NZ_CP106882.1"/>
</dbReference>
<feature type="transmembrane region" description="Helical" evidence="9">
    <location>
        <begin position="131"/>
        <end position="150"/>
    </location>
</feature>
<dbReference type="InterPro" id="IPR007387">
    <property type="entry name" value="TRAP_DctQ"/>
</dbReference>
<dbReference type="Proteomes" id="UP001162800">
    <property type="component" value="Plasmid unnamed1"/>
</dbReference>
<name>A0ABY6GFN7_9BURK</name>
<accession>A0ABY6GFN7</accession>
<protein>
    <recommendedName>
        <fullName evidence="9">TRAP transporter small permease protein</fullName>
    </recommendedName>
</protein>
<keyword evidence="3" id="KW-1003">Cell membrane</keyword>
<evidence type="ECO:0000256" key="5">
    <source>
        <dbReference type="ARBA" id="ARBA00022692"/>
    </source>
</evidence>
<evidence type="ECO:0000256" key="7">
    <source>
        <dbReference type="ARBA" id="ARBA00023136"/>
    </source>
</evidence>
<keyword evidence="12" id="KW-1185">Reference proteome</keyword>
<evidence type="ECO:0000256" key="9">
    <source>
        <dbReference type="RuleBase" id="RU369079"/>
    </source>
</evidence>
<feature type="domain" description="Tripartite ATP-independent periplasmic transporters DctQ component" evidence="10">
    <location>
        <begin position="29"/>
        <end position="156"/>
    </location>
</feature>
<comment type="function">
    <text evidence="9">Part of the tripartite ATP-independent periplasmic (TRAP) transport system.</text>
</comment>
<organism evidence="11 12">
    <name type="scientific">Comamonas endophytica</name>
    <dbReference type="NCBI Taxonomy" id="2949090"/>
    <lineage>
        <taxon>Bacteria</taxon>
        <taxon>Pseudomonadati</taxon>
        <taxon>Pseudomonadota</taxon>
        <taxon>Betaproteobacteria</taxon>
        <taxon>Burkholderiales</taxon>
        <taxon>Comamonadaceae</taxon>
        <taxon>Comamonas</taxon>
    </lineage>
</organism>
<keyword evidence="6 9" id="KW-1133">Transmembrane helix</keyword>
<reference evidence="11" key="1">
    <citation type="submission" date="2022-09" db="EMBL/GenBank/DDBJ databases">
        <title>The complete genome of Acidovorax sp. 5MLIR.</title>
        <authorList>
            <person name="Liu L."/>
            <person name="Yue J."/>
            <person name="Yang F."/>
            <person name="Yuan J."/>
            <person name="Li L."/>
        </authorList>
    </citation>
    <scope>NUCLEOTIDE SEQUENCE</scope>
    <source>
        <strain evidence="11">5MLIR</strain>
        <plasmid evidence="11">unnamed1</plasmid>
    </source>
</reference>
<geneLocation type="plasmid" evidence="11 12">
    <name>unnamed1</name>
</geneLocation>
<evidence type="ECO:0000313" key="11">
    <source>
        <dbReference type="EMBL" id="UYG53718.1"/>
    </source>
</evidence>
<dbReference type="Pfam" id="PF04290">
    <property type="entry name" value="DctQ"/>
    <property type="match status" value="1"/>
</dbReference>
<evidence type="ECO:0000256" key="3">
    <source>
        <dbReference type="ARBA" id="ARBA00022475"/>
    </source>
</evidence>
<evidence type="ECO:0000256" key="4">
    <source>
        <dbReference type="ARBA" id="ARBA00022519"/>
    </source>
</evidence>
<keyword evidence="7 9" id="KW-0472">Membrane</keyword>
<evidence type="ECO:0000256" key="1">
    <source>
        <dbReference type="ARBA" id="ARBA00004429"/>
    </source>
</evidence>
<comment type="similarity">
    <text evidence="8 9">Belongs to the TRAP transporter small permease family.</text>
</comment>
<comment type="subunit">
    <text evidence="9">The complex comprises the extracytoplasmic solute receptor protein and the two transmembrane proteins.</text>
</comment>
<evidence type="ECO:0000256" key="2">
    <source>
        <dbReference type="ARBA" id="ARBA00022448"/>
    </source>
</evidence>
<dbReference type="PANTHER" id="PTHR35011">
    <property type="entry name" value="2,3-DIKETO-L-GULONATE TRAP TRANSPORTER SMALL PERMEASE PROTEIN YIAM"/>
    <property type="match status" value="1"/>
</dbReference>
<proteinExistence type="inferred from homology"/>
<dbReference type="PANTHER" id="PTHR35011:SF2">
    <property type="entry name" value="2,3-DIKETO-L-GULONATE TRAP TRANSPORTER SMALL PERMEASE PROTEIN YIAM"/>
    <property type="match status" value="1"/>
</dbReference>
<evidence type="ECO:0000256" key="8">
    <source>
        <dbReference type="ARBA" id="ARBA00038436"/>
    </source>
</evidence>
<sequence>MDSHTTPAPLKPRLQRLAEMFMVVALAGMVVAVFVNVVLRYVFNTSIVSYEEISRLLFVWLVAVGSIVAAFECSHLGFDMVTSRVNPATRRVLFWLTQLLVVACMLMLLWGSWAQVEAGLSSYSTVMGYPLALGASATLVLALGMLVVALRDMRRGAPKRDCDGPVLDIE</sequence>
<feature type="transmembrane region" description="Helical" evidence="9">
    <location>
        <begin position="53"/>
        <end position="71"/>
    </location>
</feature>
<dbReference type="EMBL" id="CP106882">
    <property type="protein sequence ID" value="UYG53718.1"/>
    <property type="molecule type" value="Genomic_DNA"/>
</dbReference>
<feature type="transmembrane region" description="Helical" evidence="9">
    <location>
        <begin position="92"/>
        <end position="111"/>
    </location>
</feature>
<keyword evidence="2 9" id="KW-0813">Transport</keyword>
<keyword evidence="5 9" id="KW-0812">Transmembrane</keyword>
<keyword evidence="4 9" id="KW-0997">Cell inner membrane</keyword>
<keyword evidence="11" id="KW-0614">Plasmid</keyword>
<comment type="subcellular location">
    <subcellularLocation>
        <location evidence="1 9">Cell inner membrane</location>
        <topology evidence="1 9">Multi-pass membrane protein</topology>
    </subcellularLocation>
</comment>
<feature type="transmembrane region" description="Helical" evidence="9">
    <location>
        <begin position="21"/>
        <end position="41"/>
    </location>
</feature>
<evidence type="ECO:0000259" key="10">
    <source>
        <dbReference type="Pfam" id="PF04290"/>
    </source>
</evidence>
<evidence type="ECO:0000256" key="6">
    <source>
        <dbReference type="ARBA" id="ARBA00022989"/>
    </source>
</evidence>
<dbReference type="InterPro" id="IPR055348">
    <property type="entry name" value="DctQ"/>
</dbReference>
<gene>
    <name evidence="11" type="ORF">M9799_17435</name>
</gene>